<dbReference type="CDD" id="cd00130">
    <property type="entry name" value="PAS"/>
    <property type="match status" value="2"/>
</dbReference>
<dbReference type="SMART" id="SM00091">
    <property type="entry name" value="PAS"/>
    <property type="match status" value="2"/>
</dbReference>
<gene>
    <name evidence="9" type="ORF">DEACI_2888</name>
    <name evidence="8" type="ORF">DEACI_3027</name>
</gene>
<dbReference type="Pfam" id="PF00990">
    <property type="entry name" value="GGDEF"/>
    <property type="match status" value="1"/>
</dbReference>
<dbReference type="FunFam" id="3.30.70.270:FF:000001">
    <property type="entry name" value="Diguanylate cyclase domain protein"/>
    <property type="match status" value="1"/>
</dbReference>
<dbReference type="SUPFAM" id="SSF52172">
    <property type="entry name" value="CheY-like"/>
    <property type="match status" value="1"/>
</dbReference>
<evidence type="ECO:0000259" key="4">
    <source>
        <dbReference type="PROSITE" id="PS50110"/>
    </source>
</evidence>
<evidence type="ECO:0000313" key="10">
    <source>
        <dbReference type="Proteomes" id="UP001071230"/>
    </source>
</evidence>
<dbReference type="CDD" id="cd01949">
    <property type="entry name" value="GGDEF"/>
    <property type="match status" value="1"/>
</dbReference>
<proteinExistence type="predicted"/>
<evidence type="ECO:0000313" key="8">
    <source>
        <dbReference type="EMBL" id="CAA7602353.1"/>
    </source>
</evidence>
<evidence type="ECO:0000256" key="3">
    <source>
        <dbReference type="PROSITE-ProRule" id="PRU00169"/>
    </source>
</evidence>
<name>A0A8S0VXV7_9FIRM</name>
<organism evidence="8">
    <name type="scientific">Acididesulfobacillus acetoxydans</name>
    <dbReference type="NCBI Taxonomy" id="1561005"/>
    <lineage>
        <taxon>Bacteria</taxon>
        <taxon>Bacillati</taxon>
        <taxon>Bacillota</taxon>
        <taxon>Clostridia</taxon>
        <taxon>Eubacteriales</taxon>
        <taxon>Peptococcaceae</taxon>
        <taxon>Acididesulfobacillus</taxon>
    </lineage>
</organism>
<protein>
    <recommendedName>
        <fullName evidence="1">Stage 0 sporulation protein A homolog</fullName>
    </recommendedName>
</protein>
<dbReference type="InterPro" id="IPR000700">
    <property type="entry name" value="PAS-assoc_C"/>
</dbReference>
<dbReference type="EMBL" id="CDGJ01000081">
    <property type="protein sequence ID" value="CEJ08412.1"/>
    <property type="molecule type" value="Genomic_DNA"/>
</dbReference>
<accession>A0A8S0VXV7</accession>
<dbReference type="NCBIfam" id="TIGR00229">
    <property type="entry name" value="sensory_box"/>
    <property type="match status" value="2"/>
</dbReference>
<feature type="domain" description="Response regulatory" evidence="4">
    <location>
        <begin position="8"/>
        <end position="123"/>
    </location>
</feature>
<feature type="domain" description="PAC" evidence="6">
    <location>
        <begin position="335"/>
        <end position="385"/>
    </location>
</feature>
<feature type="domain" description="PAS" evidence="5">
    <location>
        <begin position="258"/>
        <end position="311"/>
    </location>
</feature>
<dbReference type="InterPro" id="IPR011006">
    <property type="entry name" value="CheY-like_superfamily"/>
</dbReference>
<dbReference type="SMART" id="SM00448">
    <property type="entry name" value="REC"/>
    <property type="match status" value="1"/>
</dbReference>
<evidence type="ECO:0000259" key="5">
    <source>
        <dbReference type="PROSITE" id="PS50112"/>
    </source>
</evidence>
<dbReference type="Pfam" id="PF13426">
    <property type="entry name" value="PAS_9"/>
    <property type="match status" value="2"/>
</dbReference>
<dbReference type="InterPro" id="IPR000160">
    <property type="entry name" value="GGDEF_dom"/>
</dbReference>
<dbReference type="Proteomes" id="UP000836597">
    <property type="component" value="Chromosome"/>
</dbReference>
<reference evidence="8" key="2">
    <citation type="submission" date="2020-01" db="EMBL/GenBank/DDBJ databases">
        <authorList>
            <person name="Hornung B."/>
        </authorList>
    </citation>
    <scope>NUCLEOTIDE SEQUENCE</scope>
    <source>
        <strain evidence="8">PacBioINE</strain>
    </source>
</reference>
<evidence type="ECO:0000313" key="9">
    <source>
        <dbReference type="EMBL" id="CEJ08412.1"/>
    </source>
</evidence>
<dbReference type="SUPFAM" id="SSF55785">
    <property type="entry name" value="PYP-like sensor domain (PAS domain)"/>
    <property type="match status" value="2"/>
</dbReference>
<dbReference type="SMART" id="SM00267">
    <property type="entry name" value="GGDEF"/>
    <property type="match status" value="1"/>
</dbReference>
<keyword evidence="8" id="KW-0808">Transferase</keyword>
<dbReference type="AlphaFoldDB" id="A0A8S0VXV7"/>
<dbReference type="InterPro" id="IPR043128">
    <property type="entry name" value="Rev_trsase/Diguanyl_cyclase"/>
</dbReference>
<feature type="domain" description="GGDEF" evidence="7">
    <location>
        <begin position="417"/>
        <end position="546"/>
    </location>
</feature>
<dbReference type="GO" id="GO:0000160">
    <property type="term" value="P:phosphorelay signal transduction system"/>
    <property type="evidence" value="ECO:0007669"/>
    <property type="project" value="InterPro"/>
</dbReference>
<dbReference type="PROSITE" id="PS50112">
    <property type="entry name" value="PAS"/>
    <property type="match status" value="1"/>
</dbReference>
<evidence type="ECO:0000259" key="7">
    <source>
        <dbReference type="PROSITE" id="PS50887"/>
    </source>
</evidence>
<sequence>MIDPGGKKILLLEDSRFQAKVEEKLLRNAGYEVITARTGAEGLTQIALDETIDLALIDVELEGGLDGIQVAEEILRVKDLPIVFLSACTGRSILERVHTIAYYGYVVKDSGEFVLLSSIKMALALSEAHKELKESAEKFKTMFFNHGAMMLLIQPHSGRILEANRAACQFYDYPPEKMREMTIYALSALPQVELAKYLQLAVDGKFSSFVFSHRKATGEVRNVEVFSYPMRIQSQELLYSIIFDVTEQKKMEAELRESEARLRNITMAAQEAIIMLNEQDHVIFWNPSAERLLGYSEAEMLGAHIERIIPERHRTAHNEGFARFQRTGRGNFVNRITELEAWPKEGREIIIEMSLSALPQSHGWHAVSILRDITEKRKMEEELRRMSVTDPLTRAYNRRYFVEVIKREIERKNRSGIPFSLTMFDIDHFKRINDTYGHEAGDRVLCGTVTMVQERIRKVDSLARWGGEEFMVLLADTTVQSALTVAEDLRERLSHLPFEGVGSVTASFGVAEFCLSDTSDSLLRRVDDLLYQAKKEGRNCVRHLSCEG</sequence>
<dbReference type="InterPro" id="IPR001789">
    <property type="entry name" value="Sig_transdc_resp-reg_receiver"/>
</dbReference>
<dbReference type="EMBL" id="LR746496">
    <property type="protein sequence ID" value="CAA7602353.1"/>
    <property type="molecule type" value="Genomic_DNA"/>
</dbReference>
<dbReference type="NCBIfam" id="TIGR00254">
    <property type="entry name" value="GGDEF"/>
    <property type="match status" value="1"/>
</dbReference>
<dbReference type="KEGG" id="aacx:DEACI_3027"/>
<dbReference type="Gene3D" id="3.30.70.270">
    <property type="match status" value="1"/>
</dbReference>
<dbReference type="InterPro" id="IPR035965">
    <property type="entry name" value="PAS-like_dom_sf"/>
</dbReference>
<dbReference type="RefSeq" id="WP_240985732.1">
    <property type="nucleotide sequence ID" value="NZ_CDGJ01000081.1"/>
</dbReference>
<dbReference type="PROSITE" id="PS50887">
    <property type="entry name" value="GGDEF"/>
    <property type="match status" value="1"/>
</dbReference>
<keyword evidence="3" id="KW-0597">Phosphoprotein</keyword>
<evidence type="ECO:0000256" key="2">
    <source>
        <dbReference type="ARBA" id="ARBA00024867"/>
    </source>
</evidence>
<dbReference type="GO" id="GO:0052621">
    <property type="term" value="F:diguanylate cyclase activity"/>
    <property type="evidence" value="ECO:0007669"/>
    <property type="project" value="TreeGrafter"/>
</dbReference>
<reference evidence="9" key="1">
    <citation type="submission" date="2014-11" db="EMBL/GenBank/DDBJ databases">
        <authorList>
            <person name="Hornung B.V."/>
        </authorList>
    </citation>
    <scope>NUCLEOTIDE SEQUENCE</scope>
    <source>
        <strain evidence="9">INE</strain>
    </source>
</reference>
<evidence type="ECO:0000259" key="6">
    <source>
        <dbReference type="PROSITE" id="PS50113"/>
    </source>
</evidence>
<dbReference type="Proteomes" id="UP001071230">
    <property type="component" value="Unassembled WGS sequence"/>
</dbReference>
<dbReference type="PROSITE" id="PS50110">
    <property type="entry name" value="RESPONSE_REGULATORY"/>
    <property type="match status" value="1"/>
</dbReference>
<dbReference type="PANTHER" id="PTHR45138">
    <property type="entry name" value="REGULATORY COMPONENTS OF SENSORY TRANSDUCTION SYSTEM"/>
    <property type="match status" value="1"/>
</dbReference>
<dbReference type="Gene3D" id="3.40.50.2300">
    <property type="match status" value="1"/>
</dbReference>
<comment type="function">
    <text evidence="2">May play the central regulatory role in sporulation. It may be an element of the effector pathway responsible for the activation of sporulation genes in response to nutritional stress. Spo0A may act in concert with spo0H (a sigma factor) to control the expression of some genes that are critical to the sporulation process.</text>
</comment>
<feature type="modified residue" description="4-aspartylphosphate" evidence="3">
    <location>
        <position position="58"/>
    </location>
</feature>
<dbReference type="PANTHER" id="PTHR45138:SF9">
    <property type="entry name" value="DIGUANYLATE CYCLASE DGCM-RELATED"/>
    <property type="match status" value="1"/>
</dbReference>
<dbReference type="SUPFAM" id="SSF55073">
    <property type="entry name" value="Nucleotide cyclase"/>
    <property type="match status" value="1"/>
</dbReference>
<dbReference type="InterPro" id="IPR000014">
    <property type="entry name" value="PAS"/>
</dbReference>
<dbReference type="InterPro" id="IPR029787">
    <property type="entry name" value="Nucleotide_cyclase"/>
</dbReference>
<keyword evidence="10" id="KW-1185">Reference proteome</keyword>
<dbReference type="Pfam" id="PF00072">
    <property type="entry name" value="Response_reg"/>
    <property type="match status" value="1"/>
</dbReference>
<evidence type="ECO:0000256" key="1">
    <source>
        <dbReference type="ARBA" id="ARBA00018672"/>
    </source>
</evidence>
<dbReference type="PROSITE" id="PS50113">
    <property type="entry name" value="PAC"/>
    <property type="match status" value="1"/>
</dbReference>
<dbReference type="Gene3D" id="3.30.450.20">
    <property type="entry name" value="PAS domain"/>
    <property type="match status" value="2"/>
</dbReference>
<dbReference type="InterPro" id="IPR050469">
    <property type="entry name" value="Diguanylate_Cyclase"/>
</dbReference>